<evidence type="ECO:0000313" key="2">
    <source>
        <dbReference type="EMBL" id="OQB72661.1"/>
    </source>
</evidence>
<name>A0A1V6C735_UNCT6</name>
<gene>
    <name evidence="2" type="ORF">BWX89_01248</name>
</gene>
<dbReference type="GO" id="GO:0004553">
    <property type="term" value="F:hydrolase activity, hydrolyzing O-glycosyl compounds"/>
    <property type="evidence" value="ECO:0007669"/>
    <property type="project" value="InterPro"/>
</dbReference>
<dbReference type="Proteomes" id="UP000485562">
    <property type="component" value="Unassembled WGS sequence"/>
</dbReference>
<accession>A0A1V6C735</accession>
<evidence type="ECO:0000259" key="1">
    <source>
        <dbReference type="Pfam" id="PF06452"/>
    </source>
</evidence>
<dbReference type="SUPFAM" id="SSF49344">
    <property type="entry name" value="CBD9-like"/>
    <property type="match status" value="1"/>
</dbReference>
<dbReference type="GO" id="GO:0016052">
    <property type="term" value="P:carbohydrate catabolic process"/>
    <property type="evidence" value="ECO:0007669"/>
    <property type="project" value="InterPro"/>
</dbReference>
<proteinExistence type="predicted"/>
<sequence length="198" mass="22891">MVIKDTDNLYLFFKCFTKDMSKIRATISGEKRDIKEIWREDGIEVFLDPGCRYFTYYQLMVNVNGALTDMEVNIKGEKIDNIDWNSDAEIRTKKFSDHWTAEIKIPLKNFANNDIWGINFCRNDSQEKGTNTLWSPTIKPSLGNRGFGVPEKFGKLILNKNPDTFRIVKTIKGDLVFEPLGVESKITMEFDRSAVEKN</sequence>
<comment type="caution">
    <text evidence="2">The sequence shown here is derived from an EMBL/GenBank/DDBJ whole genome shotgun (WGS) entry which is preliminary data.</text>
</comment>
<dbReference type="AlphaFoldDB" id="A0A1V6C735"/>
<dbReference type="EMBL" id="MWDQ01000118">
    <property type="protein sequence ID" value="OQB72661.1"/>
    <property type="molecule type" value="Genomic_DNA"/>
</dbReference>
<dbReference type="Gene3D" id="2.60.40.1190">
    <property type="match status" value="1"/>
</dbReference>
<protein>
    <recommendedName>
        <fullName evidence="1">Carbohydrate-binding domain-containing protein</fullName>
    </recommendedName>
</protein>
<organism evidence="2">
    <name type="scientific">candidate division TA06 bacterium ADurb.Bin131</name>
    <dbReference type="NCBI Taxonomy" id="1852827"/>
    <lineage>
        <taxon>Bacteria</taxon>
        <taxon>Bacteria division TA06</taxon>
    </lineage>
</organism>
<dbReference type="Pfam" id="PF06452">
    <property type="entry name" value="CBM9_1"/>
    <property type="match status" value="1"/>
</dbReference>
<reference evidence="2" key="1">
    <citation type="submission" date="2017-02" db="EMBL/GenBank/DDBJ databases">
        <title>Delving into the versatile metabolic prowess of the omnipresent phylum Bacteroidetes.</title>
        <authorList>
            <person name="Nobu M.K."/>
            <person name="Mei R."/>
            <person name="Narihiro T."/>
            <person name="Kuroda K."/>
            <person name="Liu W.-T."/>
        </authorList>
    </citation>
    <scope>NUCLEOTIDE SEQUENCE</scope>
    <source>
        <strain evidence="2">ADurb.Bin131</strain>
    </source>
</reference>
<dbReference type="GO" id="GO:0030246">
    <property type="term" value="F:carbohydrate binding"/>
    <property type="evidence" value="ECO:0007669"/>
    <property type="project" value="InterPro"/>
</dbReference>
<dbReference type="InterPro" id="IPR010502">
    <property type="entry name" value="Carb-bd_dom_fam9"/>
</dbReference>
<feature type="domain" description="Carbohydrate-binding" evidence="1">
    <location>
        <begin position="3"/>
        <end position="160"/>
    </location>
</feature>